<proteinExistence type="predicted"/>
<geneLocation type="plasmid" evidence="2">
    <name>lp174</name>
</geneLocation>
<sequence length="63" mass="7775">MYFEKLKWYPLIVSKFIDDTHPYVIFIEALDVKLMRANEMKDEYIYMVLYIIESALFTIIWFI</sequence>
<evidence type="ECO:0000313" key="2">
    <source>
        <dbReference type="EMBL" id="AGO68801.1"/>
    </source>
</evidence>
<gene>
    <name evidence="2" type="ORF">BHA002</name>
</gene>
<keyword evidence="2" id="KW-0614">Plasmid</keyword>
<dbReference type="AlphaFoldDB" id="S4VMW9"/>
<accession>S4VMW9</accession>
<dbReference type="EMBL" id="HM008709">
    <property type="protein sequence ID" value="AGO68801.1"/>
    <property type="molecule type" value="Genomic_DNA"/>
</dbReference>
<evidence type="ECO:0000256" key="1">
    <source>
        <dbReference type="SAM" id="Phobius"/>
    </source>
</evidence>
<organism evidence="2">
    <name type="scientific">Borrelia hermsii</name>
    <dbReference type="NCBI Taxonomy" id="140"/>
    <lineage>
        <taxon>Bacteria</taxon>
        <taxon>Pseudomonadati</taxon>
        <taxon>Spirochaetota</taxon>
        <taxon>Spirochaetia</taxon>
        <taxon>Spirochaetales</taxon>
        <taxon>Borreliaceae</taxon>
        <taxon>Borrelia</taxon>
    </lineage>
</organism>
<name>S4VMW9_BORHE</name>
<keyword evidence="1" id="KW-1133">Transmembrane helix</keyword>
<feature type="transmembrane region" description="Helical" evidence="1">
    <location>
        <begin position="44"/>
        <end position="62"/>
    </location>
</feature>
<reference evidence="2" key="1">
    <citation type="submission" date="2012-01" db="EMBL/GenBank/DDBJ databases">
        <authorList>
            <person name="Campeau S.A."/>
            <person name="Porcella S.F."/>
            <person name="Schwan T.G."/>
            <person name="Barbour A.G."/>
        </authorList>
    </citation>
    <scope>NUCLEOTIDE SEQUENCE</scope>
    <source>
        <strain evidence="2">HS1</strain>
        <plasmid evidence="2">lp174</plasmid>
    </source>
</reference>
<keyword evidence="1" id="KW-0812">Transmembrane</keyword>
<reference evidence="2" key="2">
    <citation type="journal article" date="2013" name="J. Bacteriol.">
        <title>Large linear plasmids of Borrelia species that cause relapsing fever.</title>
        <authorList>
            <person name="Miller S.C."/>
            <person name="Porcella S.F."/>
            <person name="Raffel S.J."/>
            <person name="Schwan T.G."/>
            <person name="Barbour A.G."/>
        </authorList>
    </citation>
    <scope>NUCLEOTIDE SEQUENCE</scope>
    <source>
        <strain evidence="2">HS1</strain>
        <plasmid evidence="2">lp174</plasmid>
    </source>
</reference>
<keyword evidence="1" id="KW-0472">Membrane</keyword>
<protein>
    <submittedName>
        <fullName evidence="2">Uncharacterized protein</fullName>
    </submittedName>
</protein>